<protein>
    <submittedName>
        <fullName evidence="2">Uncharacterized protein LOC109699865</fullName>
    </submittedName>
</protein>
<sequence>MPEAGNLKPQPLPLGELGAEVPAAPARYLRAGQHTQTGGRAGVRAGGSGKPGQAEQRSACPCSYSCPPRRRRRRARARPCGQSPGGVGRTIMKDSTSAASAGAELVLRRFPWAVLVRRPLLPPPETLPDRWLQAAEEEEVELLPFRSLPREENVPEILDRKHFDQEGMCIYYTKFQRPSQMSSRMSNLSATCQVFLWSLGQATCLFHCKSCHEILRCEIG</sequence>
<feature type="compositionally biased region" description="Low complexity" evidence="1">
    <location>
        <begin position="57"/>
        <end position="67"/>
    </location>
</feature>
<gene>
    <name evidence="2" type="primary">LOC109699865</name>
</gene>
<proteinExistence type="predicted"/>
<dbReference type="KEGG" id="ccan:109699865"/>
<accession>A0A8B7W8T6</accession>
<name>A0A8B7W8T6_CASCN</name>
<evidence type="ECO:0000313" key="2">
    <source>
        <dbReference type="RefSeq" id="XP_020040338.1"/>
    </source>
</evidence>
<feature type="region of interest" description="Disordered" evidence="1">
    <location>
        <begin position="31"/>
        <end position="92"/>
    </location>
</feature>
<evidence type="ECO:0000256" key="1">
    <source>
        <dbReference type="SAM" id="MobiDB-lite"/>
    </source>
</evidence>
<organism evidence="2">
    <name type="scientific">Castor canadensis</name>
    <name type="common">American beaver</name>
    <dbReference type="NCBI Taxonomy" id="51338"/>
    <lineage>
        <taxon>Eukaryota</taxon>
        <taxon>Metazoa</taxon>
        <taxon>Chordata</taxon>
        <taxon>Craniata</taxon>
        <taxon>Vertebrata</taxon>
        <taxon>Euteleostomi</taxon>
        <taxon>Mammalia</taxon>
        <taxon>Eutheria</taxon>
        <taxon>Euarchontoglires</taxon>
        <taxon>Glires</taxon>
        <taxon>Rodentia</taxon>
        <taxon>Castorimorpha</taxon>
        <taxon>Castoridae</taxon>
        <taxon>Castor</taxon>
    </lineage>
</organism>
<reference evidence="2" key="1">
    <citation type="submission" date="2025-08" db="UniProtKB">
        <authorList>
            <consortium name="RefSeq"/>
        </authorList>
    </citation>
    <scope>IDENTIFICATION</scope>
    <source>
        <tissue evidence="2">Leukocyte</tissue>
    </source>
</reference>
<dbReference type="OrthoDB" id="9835517at2759"/>
<feature type="compositionally biased region" description="Basic residues" evidence="1">
    <location>
        <begin position="68"/>
        <end position="77"/>
    </location>
</feature>
<feature type="compositionally biased region" description="Gly residues" evidence="1">
    <location>
        <begin position="39"/>
        <end position="50"/>
    </location>
</feature>
<dbReference type="RefSeq" id="XP_020040338.1">
    <property type="nucleotide sequence ID" value="XM_020184749.1"/>
</dbReference>
<dbReference type="AlphaFoldDB" id="A0A8B7W8T6"/>